<dbReference type="GO" id="GO:0030976">
    <property type="term" value="F:thiamine pyrophosphate binding"/>
    <property type="evidence" value="ECO:0007669"/>
    <property type="project" value="UniProtKB-UniRule"/>
</dbReference>
<keyword evidence="3 6" id="KW-0460">Magnesium</keyword>
<keyword evidence="4 6" id="KW-0786">Thiamine pyrophosphate</keyword>
<dbReference type="GO" id="GO:0030145">
    <property type="term" value="F:manganese ion binding"/>
    <property type="evidence" value="ECO:0007669"/>
    <property type="project" value="UniProtKB-UniRule"/>
</dbReference>
<evidence type="ECO:0000256" key="5">
    <source>
        <dbReference type="ARBA" id="ARBA00023211"/>
    </source>
</evidence>
<sequence>MSANPSAAFARELIASLAAKGVEDFVLCPGSRSGPLAHALADAGGDNPQLGAPRVNLHVRIDERSAAFLALGIARGRKAIGQCRPVAVITTSGTAVGNLLPAVMEAHHAGVPLLLLTADRPGELRGVGANQTTDQVGIFGTFVRWSADASAPVAGDAPRHAATLAYRAVAIAMGDPARDDMTGTPGPVHLDLEFRDPLGADGGVWHDPPHVEDMPSYGTSIVTPAEAPAALPGVERGVVIAGDGAGEVARLVAEAHGWPLLAEPTSGARAGEAAIARYLDLLTTPAGQDLADQVHQVVVIGRPTLSRPVQQLIARAPALMIAGHGARWREAPRHAERVLREVPQAWLARHDGQLDLGDSTWLSVWRDAAAAVETDQRPWGRRAIAGAFLDALGEDDVALLGSSGPIRAVDRVAPAWPVGRAPALVANRGLAGIDGTVSTAVGLALATGRPTHALMGDVTFLHDVGGLLVGPRERRPRLRIVVVNDGGGTIFSGLEHATAAPADVERVFTTPHGADLAALCAGYGVAHASVRSADALAKALAQPPQALEVVEARLR</sequence>
<evidence type="ECO:0000256" key="1">
    <source>
        <dbReference type="ARBA" id="ARBA00022679"/>
    </source>
</evidence>
<dbReference type="CDD" id="cd07037">
    <property type="entry name" value="TPP_PYR_MenD"/>
    <property type="match status" value="1"/>
</dbReference>
<keyword evidence="2 6" id="KW-0479">Metal-binding</keyword>
<comment type="cofactor">
    <cofactor evidence="6">
        <name>thiamine diphosphate</name>
        <dbReference type="ChEBI" id="CHEBI:58937"/>
    </cofactor>
    <text evidence="6">Binds 1 thiamine pyrophosphate per subunit.</text>
</comment>
<dbReference type="PIRSF" id="PIRSF004983">
    <property type="entry name" value="MenD"/>
    <property type="match status" value="1"/>
</dbReference>
<organism evidence="9 10">
    <name type="scientific">Demequina activiva</name>
    <dbReference type="NCBI Taxonomy" id="1582364"/>
    <lineage>
        <taxon>Bacteria</taxon>
        <taxon>Bacillati</taxon>
        <taxon>Actinomycetota</taxon>
        <taxon>Actinomycetes</taxon>
        <taxon>Micrococcales</taxon>
        <taxon>Demequinaceae</taxon>
        <taxon>Demequina</taxon>
    </lineage>
</organism>
<name>A0A919UKF6_9MICO</name>
<evidence type="ECO:0000256" key="6">
    <source>
        <dbReference type="HAMAP-Rule" id="MF_01659"/>
    </source>
</evidence>
<dbReference type="EMBL" id="BONR01000003">
    <property type="protein sequence ID" value="GIG54910.1"/>
    <property type="molecule type" value="Genomic_DNA"/>
</dbReference>
<dbReference type="InterPro" id="IPR011766">
    <property type="entry name" value="TPP_enzyme_TPP-bd"/>
</dbReference>
<dbReference type="AlphaFoldDB" id="A0A919UKF6"/>
<dbReference type="Pfam" id="PF02775">
    <property type="entry name" value="TPP_enzyme_C"/>
    <property type="match status" value="1"/>
</dbReference>
<dbReference type="Gene3D" id="3.40.50.1220">
    <property type="entry name" value="TPP-binding domain"/>
    <property type="match status" value="1"/>
</dbReference>
<comment type="pathway">
    <text evidence="6">Quinol/quinone metabolism; menaquinone biosynthesis.</text>
</comment>
<comment type="caution">
    <text evidence="9">The sequence shown here is derived from an EMBL/GenBank/DDBJ whole genome shotgun (WGS) entry which is preliminary data.</text>
</comment>
<accession>A0A919UKF6</accession>
<dbReference type="InterPro" id="IPR029061">
    <property type="entry name" value="THDP-binding"/>
</dbReference>
<dbReference type="Pfam" id="PF02776">
    <property type="entry name" value="TPP_enzyme_N"/>
    <property type="match status" value="1"/>
</dbReference>
<feature type="domain" description="Thiamine pyrophosphate enzyme N-terminal TPP-binding" evidence="8">
    <location>
        <begin position="11"/>
        <end position="137"/>
    </location>
</feature>
<dbReference type="HAMAP" id="MF_01659">
    <property type="entry name" value="MenD"/>
    <property type="match status" value="1"/>
</dbReference>
<comment type="pathway">
    <text evidence="6">Quinol/quinone metabolism; 1,4-dihydroxy-2-naphthoate biosynthesis; 1,4-dihydroxy-2-naphthoate from chorismate: step 2/7.</text>
</comment>
<evidence type="ECO:0000259" key="7">
    <source>
        <dbReference type="Pfam" id="PF02775"/>
    </source>
</evidence>
<comment type="cofactor">
    <cofactor evidence="6">
        <name>Mg(2+)</name>
        <dbReference type="ChEBI" id="CHEBI:18420"/>
    </cofactor>
    <cofactor evidence="6">
        <name>Mn(2+)</name>
        <dbReference type="ChEBI" id="CHEBI:29035"/>
    </cofactor>
</comment>
<evidence type="ECO:0000256" key="2">
    <source>
        <dbReference type="ARBA" id="ARBA00022723"/>
    </source>
</evidence>
<dbReference type="Gene3D" id="3.40.50.970">
    <property type="match status" value="2"/>
</dbReference>
<evidence type="ECO:0000313" key="9">
    <source>
        <dbReference type="EMBL" id="GIG54910.1"/>
    </source>
</evidence>
<dbReference type="NCBIfam" id="TIGR00173">
    <property type="entry name" value="menD"/>
    <property type="match status" value="1"/>
</dbReference>
<dbReference type="CDD" id="cd02009">
    <property type="entry name" value="TPP_SHCHC_synthase"/>
    <property type="match status" value="1"/>
</dbReference>
<protein>
    <recommendedName>
        <fullName evidence="6">2-succinyl-5-enolpyruvyl-6-hydroxy-3-cyclohexene-1-carboxylate synthase</fullName>
        <shortName evidence="6">SEPHCHC synthase</shortName>
        <ecNumber evidence="6">2.2.1.9</ecNumber>
    </recommendedName>
    <alternativeName>
        <fullName evidence="6">Menaquinone biosynthesis protein MenD</fullName>
    </alternativeName>
</protein>
<dbReference type="InterPro" id="IPR012001">
    <property type="entry name" value="Thiamin_PyroP_enz_TPP-bd_dom"/>
</dbReference>
<comment type="catalytic activity">
    <reaction evidence="6">
        <text>isochorismate + 2-oxoglutarate + H(+) = 5-enolpyruvoyl-6-hydroxy-2-succinyl-cyclohex-3-ene-1-carboxylate + CO2</text>
        <dbReference type="Rhea" id="RHEA:25593"/>
        <dbReference type="ChEBI" id="CHEBI:15378"/>
        <dbReference type="ChEBI" id="CHEBI:16526"/>
        <dbReference type="ChEBI" id="CHEBI:16810"/>
        <dbReference type="ChEBI" id="CHEBI:29780"/>
        <dbReference type="ChEBI" id="CHEBI:58818"/>
        <dbReference type="EC" id="2.2.1.9"/>
    </reaction>
</comment>
<gene>
    <name evidence="6 9" type="primary">menD</name>
    <name evidence="9" type="ORF">Dac01nite_16620</name>
</gene>
<evidence type="ECO:0000256" key="4">
    <source>
        <dbReference type="ARBA" id="ARBA00023052"/>
    </source>
</evidence>
<dbReference type="PANTHER" id="PTHR42916:SF1">
    <property type="entry name" value="PROTEIN PHYLLO, CHLOROPLASTIC"/>
    <property type="match status" value="1"/>
</dbReference>
<comment type="subunit">
    <text evidence="6">Homodimer.</text>
</comment>
<keyword evidence="1 6" id="KW-0808">Transferase</keyword>
<evidence type="ECO:0000313" key="10">
    <source>
        <dbReference type="Proteomes" id="UP000652354"/>
    </source>
</evidence>
<dbReference type="InterPro" id="IPR004433">
    <property type="entry name" value="MenaQ_synth_MenD"/>
</dbReference>
<keyword evidence="5 6" id="KW-0464">Manganese</keyword>
<dbReference type="Proteomes" id="UP000652354">
    <property type="component" value="Unassembled WGS sequence"/>
</dbReference>
<keyword evidence="6" id="KW-0474">Menaquinone biosynthesis</keyword>
<proteinExistence type="inferred from homology"/>
<dbReference type="RefSeq" id="WP_203655825.1">
    <property type="nucleotide sequence ID" value="NZ_BONR01000003.1"/>
</dbReference>
<dbReference type="PANTHER" id="PTHR42916">
    <property type="entry name" value="2-SUCCINYL-5-ENOLPYRUVYL-6-HYDROXY-3-CYCLOHEXENE-1-CARBOXYLATE SYNTHASE"/>
    <property type="match status" value="1"/>
</dbReference>
<dbReference type="GO" id="GO:0009234">
    <property type="term" value="P:menaquinone biosynthetic process"/>
    <property type="evidence" value="ECO:0007669"/>
    <property type="project" value="UniProtKB-UniRule"/>
</dbReference>
<comment type="similarity">
    <text evidence="6">Belongs to the TPP enzyme family. MenD subfamily.</text>
</comment>
<dbReference type="GO" id="GO:0070204">
    <property type="term" value="F:2-succinyl-5-enolpyruvyl-6-hydroxy-3-cyclohexene-1-carboxylic-acid synthase activity"/>
    <property type="evidence" value="ECO:0007669"/>
    <property type="project" value="UniProtKB-UniRule"/>
</dbReference>
<evidence type="ECO:0000256" key="3">
    <source>
        <dbReference type="ARBA" id="ARBA00022842"/>
    </source>
</evidence>
<feature type="domain" description="Thiamine pyrophosphate enzyme TPP-binding" evidence="7">
    <location>
        <begin position="419"/>
        <end position="542"/>
    </location>
</feature>
<dbReference type="GO" id="GO:0000287">
    <property type="term" value="F:magnesium ion binding"/>
    <property type="evidence" value="ECO:0007669"/>
    <property type="project" value="UniProtKB-UniRule"/>
</dbReference>
<keyword evidence="10" id="KW-1185">Reference proteome</keyword>
<comment type="function">
    <text evidence="6">Catalyzes the thiamine diphosphate-dependent decarboxylation of 2-oxoglutarate and the subsequent addition of the resulting succinic semialdehyde-thiamine pyrophosphate anion to isochorismate to yield 2-succinyl-5-enolpyruvyl-6-hydroxy-3-cyclohexene-1-carboxylate (SEPHCHC).</text>
</comment>
<dbReference type="SUPFAM" id="SSF52518">
    <property type="entry name" value="Thiamin diphosphate-binding fold (THDP-binding)"/>
    <property type="match status" value="2"/>
</dbReference>
<evidence type="ECO:0000259" key="8">
    <source>
        <dbReference type="Pfam" id="PF02776"/>
    </source>
</evidence>
<reference evidence="9" key="1">
    <citation type="submission" date="2021-01" db="EMBL/GenBank/DDBJ databases">
        <title>Whole genome shotgun sequence of Demequina activiva NBRC 110675.</title>
        <authorList>
            <person name="Komaki H."/>
            <person name="Tamura T."/>
        </authorList>
    </citation>
    <scope>NUCLEOTIDE SEQUENCE</scope>
    <source>
        <strain evidence="9">NBRC 110675</strain>
    </source>
</reference>
<dbReference type="EC" id="2.2.1.9" evidence="6"/>